<keyword evidence="14" id="KW-1003">Cell membrane</keyword>
<dbReference type="InterPro" id="IPR027256">
    <property type="entry name" value="P-typ_ATPase_IB"/>
</dbReference>
<keyword evidence="9" id="KW-1278">Translocase</keyword>
<name>T0S1I2_LACLC</name>
<evidence type="ECO:0000256" key="4">
    <source>
        <dbReference type="ARBA" id="ARBA00022692"/>
    </source>
</evidence>
<reference evidence="16 17" key="1">
    <citation type="journal article" date="2013" name="ISME J.">
        <title>Multifactorial diversity sustains microbial community stability.</title>
        <authorList>
            <person name="Erkus O."/>
            <person name="de Jager V.C."/>
            <person name="Spus M."/>
            <person name="van Alen-Boerrigter I.J."/>
            <person name="van Rijswijck I.M."/>
            <person name="Hazelwood L."/>
            <person name="Janssen P.W."/>
            <person name="van Hijum S.A."/>
            <person name="Kleerebezem M."/>
            <person name="Smid E.J."/>
        </authorList>
    </citation>
    <scope>NUCLEOTIDE SEQUENCE [LARGE SCALE GENOMIC DNA]</scope>
    <source>
        <strain evidence="16 17">TIFN6</strain>
    </source>
</reference>
<keyword evidence="5 14" id="KW-0479">Metal-binding</keyword>
<feature type="transmembrane region" description="Helical" evidence="14">
    <location>
        <begin position="160"/>
        <end position="179"/>
    </location>
</feature>
<dbReference type="SUPFAM" id="SSF81653">
    <property type="entry name" value="Calcium ATPase, transduction domain A"/>
    <property type="match status" value="1"/>
</dbReference>
<dbReference type="PRINTS" id="PR00120">
    <property type="entry name" value="HATPASE"/>
</dbReference>
<dbReference type="NCBIfam" id="TIGR01511">
    <property type="entry name" value="ATPase-IB1_Cu"/>
    <property type="match status" value="1"/>
</dbReference>
<dbReference type="NCBIfam" id="TIGR01512">
    <property type="entry name" value="ATPase-IB2_Cd"/>
    <property type="match status" value="1"/>
</dbReference>
<dbReference type="GO" id="GO:0043682">
    <property type="term" value="F:P-type divalent copper transporter activity"/>
    <property type="evidence" value="ECO:0007669"/>
    <property type="project" value="TreeGrafter"/>
</dbReference>
<feature type="transmembrane region" description="Helical" evidence="14">
    <location>
        <begin position="309"/>
        <end position="330"/>
    </location>
</feature>
<dbReference type="GO" id="GO:0005507">
    <property type="term" value="F:copper ion binding"/>
    <property type="evidence" value="ECO:0007669"/>
    <property type="project" value="TreeGrafter"/>
</dbReference>
<feature type="domain" description="P-type ATPase A" evidence="15">
    <location>
        <begin position="207"/>
        <end position="293"/>
    </location>
</feature>
<dbReference type="NCBIfam" id="TIGR01525">
    <property type="entry name" value="ATPase-IB_hvy"/>
    <property type="match status" value="1"/>
</dbReference>
<comment type="similarity">
    <text evidence="2 14">Belongs to the cation transport ATPase (P-type) (TC 3.A.3) family. Type IB subfamily.</text>
</comment>
<accession>T0S1I2</accession>
<sequence>MSNKTHSSNHDEMMAEHHHNHEMMDMEHENHEMHNMDNMHDMHDMHDMDNMDMMNHGGHMMHMGDMSKKLKVAIILMIPLLLISPIAGFTILKFPGSEILQLILGTIIFLYSGTPFFSGAKGELKSRKPAMMMLITMGITVAYAYSVYATIMSLNGHMGMNFWFELATLIVIMLIGHLIEMKAIMGAGDALKDLASLVPKKAHLKSGKDVELSELKVGDLLLVKENEKIPADGLILSEALVDESMITGESRAVNKKTNDLVYGGSLNQNQPFEMKVTTLGKDSFLNQVAELVKKAQAQKSNLENMADRVAGYLFYAALIVGIFSLIFWTISSNFSFALLLAVPLVVSRLTSISAKNGLLIQNRTSLEKINTIKYALMDKTGTLTDGKFIVRNVIDFTDETDILQIMAALEGSSTHPIAQSIVAAAKPLGNLKVEAVENIPGVGIKGQVNQNFYQIVNYKYLRENQLSYDEQKIAQYLDLGLTVSFLINEQQDVLGFIALGDSPKADAKAFINGLLAQGITPVMLTGDNKETAKKIASALNIPEFRAELKPEDKAEIVKEYQKKAGVLFIGDGVNDSPALATATIGFAIGAGTSVAISTADVVLVNSNPSDVLDMINISKRMLRKMKQNLWFGAGYNIIAIPVAAGILYPFTGIYIDPLIAAVLMSISTVIVSINAMGLRYDKK</sequence>
<dbReference type="NCBIfam" id="TIGR01494">
    <property type="entry name" value="ATPase_P-type"/>
    <property type="match status" value="1"/>
</dbReference>
<dbReference type="EMBL" id="ATBB01000457">
    <property type="protein sequence ID" value="EQC55465.1"/>
    <property type="molecule type" value="Genomic_DNA"/>
</dbReference>
<dbReference type="GO" id="GO:0016887">
    <property type="term" value="F:ATP hydrolysis activity"/>
    <property type="evidence" value="ECO:0007669"/>
    <property type="project" value="InterPro"/>
</dbReference>
<evidence type="ECO:0000256" key="3">
    <source>
        <dbReference type="ARBA" id="ARBA00012517"/>
    </source>
</evidence>
<keyword evidence="7" id="KW-0813">Transport</keyword>
<comment type="catalytic activity">
    <reaction evidence="13">
        <text>Cu(+)(in) + ATP + H2O = Cu(+)(out) + ADP + phosphate + H(+)</text>
        <dbReference type="Rhea" id="RHEA:25792"/>
        <dbReference type="ChEBI" id="CHEBI:15377"/>
        <dbReference type="ChEBI" id="CHEBI:15378"/>
        <dbReference type="ChEBI" id="CHEBI:30616"/>
        <dbReference type="ChEBI" id="CHEBI:43474"/>
        <dbReference type="ChEBI" id="CHEBI:49552"/>
        <dbReference type="ChEBI" id="CHEBI:456216"/>
        <dbReference type="EC" id="7.2.2.8"/>
    </reaction>
</comment>
<keyword evidence="4 14" id="KW-0812">Transmembrane</keyword>
<evidence type="ECO:0000256" key="5">
    <source>
        <dbReference type="ARBA" id="ARBA00022723"/>
    </source>
</evidence>
<keyword evidence="6 14" id="KW-0547">Nucleotide-binding</keyword>
<evidence type="ECO:0000313" key="16">
    <source>
        <dbReference type="EMBL" id="EQC55465.1"/>
    </source>
</evidence>
<keyword evidence="8 14" id="KW-0067">ATP-binding</keyword>
<dbReference type="Pfam" id="PF00702">
    <property type="entry name" value="Hydrolase"/>
    <property type="match status" value="1"/>
</dbReference>
<dbReference type="InterPro" id="IPR036412">
    <property type="entry name" value="HAD-like_sf"/>
</dbReference>
<dbReference type="SFLD" id="SFLDS00003">
    <property type="entry name" value="Haloacid_Dehalogenase"/>
    <property type="match status" value="1"/>
</dbReference>
<dbReference type="InterPro" id="IPR059000">
    <property type="entry name" value="ATPase_P-type_domA"/>
</dbReference>
<comment type="caution">
    <text evidence="16">The sequence shown here is derived from an EMBL/GenBank/DDBJ whole genome shotgun (WGS) entry which is preliminary data.</text>
</comment>
<keyword evidence="7" id="KW-0406">Ion transport</keyword>
<dbReference type="GO" id="GO:0005524">
    <property type="term" value="F:ATP binding"/>
    <property type="evidence" value="ECO:0007669"/>
    <property type="project" value="UniProtKB-UniRule"/>
</dbReference>
<dbReference type="AlphaFoldDB" id="T0S1I2"/>
<keyword evidence="7" id="KW-0187">Copper transport</keyword>
<dbReference type="Gene3D" id="3.40.1110.10">
    <property type="entry name" value="Calcium-transporting ATPase, cytoplasmic domain N"/>
    <property type="match status" value="1"/>
</dbReference>
<organism evidence="16 17">
    <name type="scientific">Lactococcus cremoris subsp. cremoris TIFN6</name>
    <dbReference type="NCBI Taxonomy" id="1234876"/>
    <lineage>
        <taxon>Bacteria</taxon>
        <taxon>Bacillati</taxon>
        <taxon>Bacillota</taxon>
        <taxon>Bacilli</taxon>
        <taxon>Lactobacillales</taxon>
        <taxon>Streptococcaceae</taxon>
        <taxon>Lactococcus</taxon>
        <taxon>Lactococcus cremoris subsp. cremoris</taxon>
    </lineage>
</organism>
<dbReference type="SFLD" id="SFLDG00002">
    <property type="entry name" value="C1.7:_P-type_atpase_like"/>
    <property type="match status" value="1"/>
</dbReference>
<feature type="transmembrane region" description="Helical" evidence="14">
    <location>
        <begin position="629"/>
        <end position="651"/>
    </location>
</feature>
<evidence type="ECO:0000256" key="2">
    <source>
        <dbReference type="ARBA" id="ARBA00006024"/>
    </source>
</evidence>
<keyword evidence="11" id="KW-0186">Copper</keyword>
<feature type="transmembrane region" description="Helical" evidence="14">
    <location>
        <begin position="98"/>
        <end position="118"/>
    </location>
</feature>
<dbReference type="GO" id="GO:0140581">
    <property type="term" value="F:P-type monovalent copper transporter activity"/>
    <property type="evidence" value="ECO:0007669"/>
    <property type="project" value="UniProtKB-EC"/>
</dbReference>
<dbReference type="InterPro" id="IPR023214">
    <property type="entry name" value="HAD_sf"/>
</dbReference>
<dbReference type="GO" id="GO:0055070">
    <property type="term" value="P:copper ion homeostasis"/>
    <property type="evidence" value="ECO:0007669"/>
    <property type="project" value="TreeGrafter"/>
</dbReference>
<dbReference type="InterPro" id="IPR023299">
    <property type="entry name" value="ATPase_P-typ_cyto_dom_N"/>
</dbReference>
<dbReference type="Proteomes" id="UP000015854">
    <property type="component" value="Unassembled WGS sequence"/>
</dbReference>
<dbReference type="GO" id="GO:0012505">
    <property type="term" value="C:endomembrane system"/>
    <property type="evidence" value="ECO:0007669"/>
    <property type="project" value="UniProtKB-SubCell"/>
</dbReference>
<evidence type="ECO:0000256" key="11">
    <source>
        <dbReference type="ARBA" id="ARBA00023008"/>
    </source>
</evidence>
<dbReference type="InterPro" id="IPR044492">
    <property type="entry name" value="P_typ_ATPase_HD_dom"/>
</dbReference>
<evidence type="ECO:0000256" key="7">
    <source>
        <dbReference type="ARBA" id="ARBA00022796"/>
    </source>
</evidence>
<proteinExistence type="inferred from homology"/>
<keyword evidence="10 14" id="KW-1133">Transmembrane helix</keyword>
<dbReference type="SUPFAM" id="SSF56784">
    <property type="entry name" value="HAD-like"/>
    <property type="match status" value="1"/>
</dbReference>
<evidence type="ECO:0000256" key="14">
    <source>
        <dbReference type="RuleBase" id="RU362081"/>
    </source>
</evidence>
<dbReference type="Gene3D" id="2.70.150.10">
    <property type="entry name" value="Calcium-transporting ATPase, cytoplasmic transduction domain A"/>
    <property type="match status" value="1"/>
</dbReference>
<evidence type="ECO:0000256" key="10">
    <source>
        <dbReference type="ARBA" id="ARBA00022989"/>
    </source>
</evidence>
<dbReference type="InterPro" id="IPR001757">
    <property type="entry name" value="P_typ_ATPase"/>
</dbReference>
<evidence type="ECO:0000256" key="6">
    <source>
        <dbReference type="ARBA" id="ARBA00022741"/>
    </source>
</evidence>
<dbReference type="GO" id="GO:0005886">
    <property type="term" value="C:plasma membrane"/>
    <property type="evidence" value="ECO:0007669"/>
    <property type="project" value="UniProtKB-SubCell"/>
</dbReference>
<dbReference type="Pfam" id="PF00122">
    <property type="entry name" value="E1-E2_ATPase"/>
    <property type="match status" value="1"/>
</dbReference>
<evidence type="ECO:0000313" key="17">
    <source>
        <dbReference type="Proteomes" id="UP000015854"/>
    </source>
</evidence>
<feature type="transmembrane region" description="Helical" evidence="14">
    <location>
        <begin position="657"/>
        <end position="678"/>
    </location>
</feature>
<keyword evidence="12 14" id="KW-0472">Membrane</keyword>
<feature type="transmembrane region" description="Helical" evidence="14">
    <location>
        <begin position="130"/>
        <end position="148"/>
    </location>
</feature>
<dbReference type="PATRIC" id="fig|1234876.3.peg.1918"/>
<evidence type="ECO:0000256" key="13">
    <source>
        <dbReference type="ARBA" id="ARBA00049289"/>
    </source>
</evidence>
<evidence type="ECO:0000256" key="12">
    <source>
        <dbReference type="ARBA" id="ARBA00023136"/>
    </source>
</evidence>
<dbReference type="InterPro" id="IPR018303">
    <property type="entry name" value="ATPase_P-typ_P_site"/>
</dbReference>
<dbReference type="PRINTS" id="PR00119">
    <property type="entry name" value="CATATPASE"/>
</dbReference>
<dbReference type="Gene3D" id="3.40.50.1000">
    <property type="entry name" value="HAD superfamily/HAD-like"/>
    <property type="match status" value="1"/>
</dbReference>
<protein>
    <recommendedName>
        <fullName evidence="3">P-type Cu(+) transporter</fullName>
        <ecNumber evidence="3">7.2.2.8</ecNumber>
    </recommendedName>
</protein>
<evidence type="ECO:0000256" key="1">
    <source>
        <dbReference type="ARBA" id="ARBA00004127"/>
    </source>
</evidence>
<dbReference type="PANTHER" id="PTHR43520">
    <property type="entry name" value="ATP7, ISOFORM B"/>
    <property type="match status" value="1"/>
</dbReference>
<dbReference type="EC" id="7.2.2.8" evidence="3"/>
<feature type="transmembrane region" description="Helical" evidence="14">
    <location>
        <begin position="336"/>
        <end position="354"/>
    </location>
</feature>
<evidence type="ECO:0000256" key="9">
    <source>
        <dbReference type="ARBA" id="ARBA00022967"/>
    </source>
</evidence>
<dbReference type="InterPro" id="IPR008250">
    <property type="entry name" value="ATPase_P-typ_transduc_dom_A_sf"/>
</dbReference>
<evidence type="ECO:0000256" key="8">
    <source>
        <dbReference type="ARBA" id="ARBA00022840"/>
    </source>
</evidence>
<dbReference type="SFLD" id="SFLDF00027">
    <property type="entry name" value="p-type_atpase"/>
    <property type="match status" value="1"/>
</dbReference>
<evidence type="ECO:0000259" key="15">
    <source>
        <dbReference type="Pfam" id="PF00122"/>
    </source>
</evidence>
<dbReference type="PANTHER" id="PTHR43520:SF8">
    <property type="entry name" value="P-TYPE CU(+) TRANSPORTER"/>
    <property type="match status" value="1"/>
</dbReference>
<comment type="subcellular location">
    <subcellularLocation>
        <location evidence="14">Cell membrane</location>
    </subcellularLocation>
    <subcellularLocation>
        <location evidence="1">Endomembrane system</location>
        <topology evidence="1">Multi-pass membrane protein</topology>
    </subcellularLocation>
</comment>
<dbReference type="PROSITE" id="PS00154">
    <property type="entry name" value="ATPASE_E1_E2"/>
    <property type="match status" value="1"/>
</dbReference>
<gene>
    <name evidence="16" type="ORF">LLT6_04015</name>
</gene>